<protein>
    <submittedName>
        <fullName evidence="1">Uncharacterized protein</fullName>
    </submittedName>
</protein>
<name>A0A0A9EGD7_ARUDO</name>
<dbReference type="EMBL" id="GBRH01200950">
    <property type="protein sequence ID" value="JAD96945.1"/>
    <property type="molecule type" value="Transcribed_RNA"/>
</dbReference>
<accession>A0A0A9EGD7</accession>
<reference evidence="1" key="2">
    <citation type="journal article" date="2015" name="Data Brief">
        <title>Shoot transcriptome of the giant reed, Arundo donax.</title>
        <authorList>
            <person name="Barrero R.A."/>
            <person name="Guerrero F.D."/>
            <person name="Moolhuijzen P."/>
            <person name="Goolsby J.A."/>
            <person name="Tidwell J."/>
            <person name="Bellgard S.E."/>
            <person name="Bellgard M.I."/>
        </authorList>
    </citation>
    <scope>NUCLEOTIDE SEQUENCE</scope>
    <source>
        <tissue evidence="1">Shoot tissue taken approximately 20 cm above the soil surface</tissue>
    </source>
</reference>
<reference evidence="1" key="1">
    <citation type="submission" date="2014-09" db="EMBL/GenBank/DDBJ databases">
        <authorList>
            <person name="Magalhaes I.L.F."/>
            <person name="Oliveira U."/>
            <person name="Santos F.R."/>
            <person name="Vidigal T.H.D.A."/>
            <person name="Brescovit A.D."/>
            <person name="Santos A.J."/>
        </authorList>
    </citation>
    <scope>NUCLEOTIDE SEQUENCE</scope>
    <source>
        <tissue evidence="1">Shoot tissue taken approximately 20 cm above the soil surface</tissue>
    </source>
</reference>
<proteinExistence type="predicted"/>
<dbReference type="AlphaFoldDB" id="A0A0A9EGD7"/>
<sequence length="49" mass="5348">MGLVQKASSTAMVYQYSVGNIIGSTPLCAHLCKKLKTFINFTGFSQSIY</sequence>
<organism evidence="1">
    <name type="scientific">Arundo donax</name>
    <name type="common">Giant reed</name>
    <name type="synonym">Donax arundinaceus</name>
    <dbReference type="NCBI Taxonomy" id="35708"/>
    <lineage>
        <taxon>Eukaryota</taxon>
        <taxon>Viridiplantae</taxon>
        <taxon>Streptophyta</taxon>
        <taxon>Embryophyta</taxon>
        <taxon>Tracheophyta</taxon>
        <taxon>Spermatophyta</taxon>
        <taxon>Magnoliopsida</taxon>
        <taxon>Liliopsida</taxon>
        <taxon>Poales</taxon>
        <taxon>Poaceae</taxon>
        <taxon>PACMAD clade</taxon>
        <taxon>Arundinoideae</taxon>
        <taxon>Arundineae</taxon>
        <taxon>Arundo</taxon>
    </lineage>
</organism>
<evidence type="ECO:0000313" key="1">
    <source>
        <dbReference type="EMBL" id="JAD96945.1"/>
    </source>
</evidence>